<dbReference type="Proteomes" id="UP000046947">
    <property type="component" value="Unassembled WGS sequence"/>
</dbReference>
<sequence>MRADRLETGIQEGRVDCVQALLRTNRAGQRDFGQHCGGRILRDIGHGQAGEGRTILHTVLVELPAQILTVHAARVGFQ</sequence>
<evidence type="ECO:0000313" key="11">
    <source>
        <dbReference type="Proteomes" id="UP000048289"/>
    </source>
</evidence>
<protein>
    <submittedName>
        <fullName evidence="5">Uncharacterized protein</fullName>
    </submittedName>
</protein>
<dbReference type="Proteomes" id="UP000048600">
    <property type="component" value="Unassembled WGS sequence"/>
</dbReference>
<dbReference type="EMBL" id="CHKL01000011">
    <property type="protein sequence ID" value="COV58391.1"/>
    <property type="molecule type" value="Genomic_DNA"/>
</dbReference>
<evidence type="ECO:0000313" key="13">
    <source>
        <dbReference type="Proteomes" id="UP000048948"/>
    </source>
</evidence>
<evidence type="ECO:0000313" key="10">
    <source>
        <dbReference type="Proteomes" id="UP000046947"/>
    </source>
</evidence>
<name>A0A655ALJ3_MYCTX</name>
<evidence type="ECO:0000313" key="5">
    <source>
        <dbReference type="EMBL" id="CKT15785.1"/>
    </source>
</evidence>
<evidence type="ECO:0000313" key="12">
    <source>
        <dbReference type="Proteomes" id="UP000048600"/>
    </source>
</evidence>
<organism evidence="5 14">
    <name type="scientific">Mycobacterium tuberculosis</name>
    <dbReference type="NCBI Taxonomy" id="1773"/>
    <lineage>
        <taxon>Bacteria</taxon>
        <taxon>Bacillati</taxon>
        <taxon>Actinomycetota</taxon>
        <taxon>Actinomycetes</taxon>
        <taxon>Mycobacteriales</taxon>
        <taxon>Mycobacteriaceae</taxon>
        <taxon>Mycobacterium</taxon>
        <taxon>Mycobacterium tuberculosis complex</taxon>
    </lineage>
</organism>
<evidence type="ECO:0000313" key="6">
    <source>
        <dbReference type="EMBL" id="COV58391.1"/>
    </source>
</evidence>
<reference evidence="8 9" key="1">
    <citation type="submission" date="2015-03" db="EMBL/GenBank/DDBJ databases">
        <authorList>
            <consortium name="Pathogen Informatics"/>
        </authorList>
    </citation>
    <scope>NUCLEOTIDE SEQUENCE [LARGE SCALE GENOMIC DNA]</scope>
    <source>
        <strain evidence="4 13">Bir 172</strain>
        <strain evidence="5 14">Bir 185</strain>
        <strain evidence="3 9">C09601061</strain>
        <strain evidence="7 8">G09801536</strain>
        <strain evidence="1 11">G09901357</strain>
        <strain evidence="2 10">H09601792</strain>
        <strain evidence="6 12">P00601463</strain>
    </source>
</reference>
<accession>A0A655ALJ3</accession>
<dbReference type="EMBL" id="CSAD01000458">
    <property type="protein sequence ID" value="COW02141.1"/>
    <property type="molecule type" value="Genomic_DNA"/>
</dbReference>
<evidence type="ECO:0000313" key="1">
    <source>
        <dbReference type="EMBL" id="CFE36078.1"/>
    </source>
</evidence>
<dbReference type="EMBL" id="CGCX01000722">
    <property type="protein sequence ID" value="CFR82390.1"/>
    <property type="molecule type" value="Genomic_DNA"/>
</dbReference>
<dbReference type="EMBL" id="CFOE01000030">
    <property type="protein sequence ID" value="CFE36078.1"/>
    <property type="molecule type" value="Genomic_DNA"/>
</dbReference>
<evidence type="ECO:0000313" key="8">
    <source>
        <dbReference type="Proteomes" id="UP000045842"/>
    </source>
</evidence>
<gene>
    <name evidence="3" type="ORF">ERS007657_02045</name>
    <name evidence="7" type="ORF">ERS007679_02929</name>
    <name evidence="1" type="ORF">ERS007681_00443</name>
    <name evidence="2" type="ORF">ERS007688_00607</name>
    <name evidence="6" type="ORF">ERS007741_00225</name>
    <name evidence="4" type="ORF">ERS027646_00332</name>
    <name evidence="5" type="ORF">ERS027659_04029</name>
</gene>
<evidence type="ECO:0000313" key="2">
    <source>
        <dbReference type="EMBL" id="CFE47087.1"/>
    </source>
</evidence>
<dbReference type="AlphaFoldDB" id="A0A655ALJ3"/>
<dbReference type="Proteomes" id="UP000050164">
    <property type="component" value="Unassembled WGS sequence"/>
</dbReference>
<dbReference type="Proteomes" id="UP000048289">
    <property type="component" value="Unassembled WGS sequence"/>
</dbReference>
<evidence type="ECO:0000313" key="14">
    <source>
        <dbReference type="Proteomes" id="UP000050164"/>
    </source>
</evidence>
<evidence type="ECO:0000313" key="4">
    <source>
        <dbReference type="EMBL" id="CKR65593.1"/>
    </source>
</evidence>
<evidence type="ECO:0000313" key="9">
    <source>
        <dbReference type="Proteomes" id="UP000046680"/>
    </source>
</evidence>
<dbReference type="Proteomes" id="UP000046680">
    <property type="component" value="Unassembled WGS sequence"/>
</dbReference>
<dbReference type="EMBL" id="CNFT01001321">
    <property type="protein sequence ID" value="CKT15785.1"/>
    <property type="molecule type" value="Genomic_DNA"/>
</dbReference>
<dbReference type="EMBL" id="CNGE01000031">
    <property type="protein sequence ID" value="CKR65593.1"/>
    <property type="molecule type" value="Genomic_DNA"/>
</dbReference>
<dbReference type="Proteomes" id="UP000045842">
    <property type="component" value="Unassembled WGS sequence"/>
</dbReference>
<evidence type="ECO:0000313" key="7">
    <source>
        <dbReference type="EMBL" id="COW02141.1"/>
    </source>
</evidence>
<dbReference type="Proteomes" id="UP000048948">
    <property type="component" value="Unassembled WGS sequence"/>
</dbReference>
<evidence type="ECO:0000313" key="3">
    <source>
        <dbReference type="EMBL" id="CFR82390.1"/>
    </source>
</evidence>
<dbReference type="EMBL" id="CFOH01000058">
    <property type="protein sequence ID" value="CFE47087.1"/>
    <property type="molecule type" value="Genomic_DNA"/>
</dbReference>
<proteinExistence type="predicted"/>